<gene>
    <name evidence="2" type="ORF">PSNMU_V1.4_AUG-EV-PASAV3_0121070</name>
</gene>
<dbReference type="OrthoDB" id="46626at2759"/>
<dbReference type="AlphaFoldDB" id="A0A448ZSQ0"/>
<name>A0A448ZSQ0_9STRA</name>
<evidence type="ECO:0000313" key="3">
    <source>
        <dbReference type="Proteomes" id="UP000291116"/>
    </source>
</evidence>
<keyword evidence="1" id="KW-0175">Coiled coil</keyword>
<accession>A0A448ZSQ0</accession>
<protein>
    <submittedName>
        <fullName evidence="2">Uncharacterized protein</fullName>
    </submittedName>
</protein>
<keyword evidence="3" id="KW-1185">Reference proteome</keyword>
<evidence type="ECO:0000256" key="1">
    <source>
        <dbReference type="SAM" id="Coils"/>
    </source>
</evidence>
<dbReference type="Proteomes" id="UP000291116">
    <property type="component" value="Unassembled WGS sequence"/>
</dbReference>
<evidence type="ECO:0000313" key="2">
    <source>
        <dbReference type="EMBL" id="VEU45036.1"/>
    </source>
</evidence>
<organism evidence="2 3">
    <name type="scientific">Pseudo-nitzschia multistriata</name>
    <dbReference type="NCBI Taxonomy" id="183589"/>
    <lineage>
        <taxon>Eukaryota</taxon>
        <taxon>Sar</taxon>
        <taxon>Stramenopiles</taxon>
        <taxon>Ochrophyta</taxon>
        <taxon>Bacillariophyta</taxon>
        <taxon>Bacillariophyceae</taxon>
        <taxon>Bacillariophycidae</taxon>
        <taxon>Bacillariales</taxon>
        <taxon>Bacillariaceae</taxon>
        <taxon>Pseudo-nitzschia</taxon>
    </lineage>
</organism>
<sequence>MMNTESSSFNNSYNFPPVEFPTEWGPSENDQMLFGTGEDPYGVTTFSSEADWQTDKMMNHHPLQEDDQDMQDDAGAAFHTQPLEELFDSALYFDSEVDYPNITHEQGGFLDPLLSIETNDYNYDDDDSIGLPLEERYKATLEKLQASMKRSQETRNCLTMKTATTEEYERVGSVKEILASISASSGQVQKYVTAIQRPI</sequence>
<dbReference type="EMBL" id="CAACVS010000680">
    <property type="protein sequence ID" value="VEU45036.1"/>
    <property type="molecule type" value="Genomic_DNA"/>
</dbReference>
<proteinExistence type="predicted"/>
<reference evidence="2 3" key="1">
    <citation type="submission" date="2019-01" db="EMBL/GenBank/DDBJ databases">
        <authorList>
            <person name="Ferrante I. M."/>
        </authorList>
    </citation>
    <scope>NUCLEOTIDE SEQUENCE [LARGE SCALE GENOMIC DNA]</scope>
    <source>
        <strain evidence="2 3">B856</strain>
    </source>
</reference>
<feature type="coiled-coil region" evidence="1">
    <location>
        <begin position="134"/>
        <end position="161"/>
    </location>
</feature>